<dbReference type="Gene3D" id="3.30.565.10">
    <property type="entry name" value="Histidine kinase-like ATPase, C-terminal domain"/>
    <property type="match status" value="1"/>
</dbReference>
<feature type="transmembrane region" description="Helical" evidence="9">
    <location>
        <begin position="208"/>
        <end position="232"/>
    </location>
</feature>
<feature type="transmembrane region" description="Helical" evidence="9">
    <location>
        <begin position="30"/>
        <end position="60"/>
    </location>
</feature>
<dbReference type="Pfam" id="PF07730">
    <property type="entry name" value="HisKA_3"/>
    <property type="match status" value="1"/>
</dbReference>
<reference evidence="11 12" key="1">
    <citation type="submission" date="2020-08" db="EMBL/GenBank/DDBJ databases">
        <title>Sequencing the genomes of 1000 actinobacteria strains.</title>
        <authorList>
            <person name="Klenk H.-P."/>
        </authorList>
    </citation>
    <scope>NUCLEOTIDE SEQUENCE [LARGE SCALE GENOMIC DNA]</scope>
    <source>
        <strain evidence="11 12">DSM 46659</strain>
    </source>
</reference>
<dbReference type="InterPro" id="IPR011712">
    <property type="entry name" value="Sig_transdc_His_kin_sub3_dim/P"/>
</dbReference>
<feature type="transmembrane region" description="Helical" evidence="9">
    <location>
        <begin position="87"/>
        <end position="109"/>
    </location>
</feature>
<dbReference type="InterPro" id="IPR050482">
    <property type="entry name" value="Sensor_HK_TwoCompSys"/>
</dbReference>
<name>A0A7W9YKE3_9ACTN</name>
<evidence type="ECO:0000256" key="6">
    <source>
        <dbReference type="ARBA" id="ARBA00022777"/>
    </source>
</evidence>
<evidence type="ECO:0000256" key="7">
    <source>
        <dbReference type="ARBA" id="ARBA00022840"/>
    </source>
</evidence>
<dbReference type="InterPro" id="IPR036890">
    <property type="entry name" value="HATPase_C_sf"/>
</dbReference>
<sequence>MAGTRAADGRDRLVRAAAERLFARSWSERLVGVLHLLASLVLSALYLLPLGMLVVAASWIVLRPIGLADRIAERGGDGYAALPVGDLFVEGVIFLVLLPPLATLIARLACAVQRHRLESVFGIPAAGVPRPETAAGGRLKPLLQAAVHLAGRDAWTAVVHSTAIGLQGLVSGGITIGLVVYGIAVAIGSFLGLGYLVLDGGAADVARLITVIAAGLLAAFVGLLLVPLLVGLEVEACRRLLLDDSEVRVRRRLREVTDSRLRMVDAAEAERRRIERDLHDGAQQRLLAVTMTLARARARFDRDPDRARALLDEAQAEAKEVMAELREVARGLHPRVLTDHGLEAALPVAAGRCPVPVRVDVDLPGRPSPRAEGVGYYVVCEALANVAKHARADSVAVRAERVRGGRHDLLRLTVTDDGAGGADPEAGTGLYGLWDRVNAVDGTLSVHSPAGEGTVLTADIPWEA</sequence>
<keyword evidence="5" id="KW-0547">Nucleotide-binding</keyword>
<gene>
    <name evidence="11" type="ORF">HNR23_003699</name>
</gene>
<keyword evidence="3" id="KW-0597">Phosphoprotein</keyword>
<keyword evidence="8" id="KW-0902">Two-component regulatory system</keyword>
<evidence type="ECO:0000256" key="2">
    <source>
        <dbReference type="ARBA" id="ARBA00012438"/>
    </source>
</evidence>
<keyword evidence="9" id="KW-1133">Transmembrane helix</keyword>
<keyword evidence="9" id="KW-0472">Membrane</keyword>
<dbReference type="GO" id="GO:0046983">
    <property type="term" value="F:protein dimerization activity"/>
    <property type="evidence" value="ECO:0007669"/>
    <property type="project" value="InterPro"/>
</dbReference>
<proteinExistence type="predicted"/>
<keyword evidence="7" id="KW-0067">ATP-binding</keyword>
<dbReference type="GO" id="GO:0016020">
    <property type="term" value="C:membrane"/>
    <property type="evidence" value="ECO:0007669"/>
    <property type="project" value="InterPro"/>
</dbReference>
<accession>A0A7W9YKE3</accession>
<dbReference type="EMBL" id="JACHDS010000001">
    <property type="protein sequence ID" value="MBB6173639.1"/>
    <property type="molecule type" value="Genomic_DNA"/>
</dbReference>
<dbReference type="PANTHER" id="PTHR24421:SF10">
    <property type="entry name" value="NITRATE_NITRITE SENSOR PROTEIN NARQ"/>
    <property type="match status" value="1"/>
</dbReference>
<evidence type="ECO:0000256" key="4">
    <source>
        <dbReference type="ARBA" id="ARBA00022679"/>
    </source>
</evidence>
<evidence type="ECO:0000256" key="8">
    <source>
        <dbReference type="ARBA" id="ARBA00023012"/>
    </source>
</evidence>
<dbReference type="SUPFAM" id="SSF55874">
    <property type="entry name" value="ATPase domain of HSP90 chaperone/DNA topoisomerase II/histidine kinase"/>
    <property type="match status" value="1"/>
</dbReference>
<evidence type="ECO:0000256" key="1">
    <source>
        <dbReference type="ARBA" id="ARBA00000085"/>
    </source>
</evidence>
<feature type="transmembrane region" description="Helical" evidence="9">
    <location>
        <begin position="174"/>
        <end position="196"/>
    </location>
</feature>
<dbReference type="GO" id="GO:0005524">
    <property type="term" value="F:ATP binding"/>
    <property type="evidence" value="ECO:0007669"/>
    <property type="project" value="UniProtKB-KW"/>
</dbReference>
<dbReference type="CDD" id="cd16917">
    <property type="entry name" value="HATPase_UhpB-NarQ-NarX-like"/>
    <property type="match status" value="1"/>
</dbReference>
<evidence type="ECO:0000256" key="9">
    <source>
        <dbReference type="SAM" id="Phobius"/>
    </source>
</evidence>
<evidence type="ECO:0000313" key="12">
    <source>
        <dbReference type="Proteomes" id="UP000546642"/>
    </source>
</evidence>
<comment type="caution">
    <text evidence="11">The sequence shown here is derived from an EMBL/GenBank/DDBJ whole genome shotgun (WGS) entry which is preliminary data.</text>
</comment>
<evidence type="ECO:0000256" key="5">
    <source>
        <dbReference type="ARBA" id="ARBA00022741"/>
    </source>
</evidence>
<organism evidence="11 12">
    <name type="scientific">Nocardiopsis mwathae</name>
    <dbReference type="NCBI Taxonomy" id="1472723"/>
    <lineage>
        <taxon>Bacteria</taxon>
        <taxon>Bacillati</taxon>
        <taxon>Actinomycetota</taxon>
        <taxon>Actinomycetes</taxon>
        <taxon>Streptosporangiales</taxon>
        <taxon>Nocardiopsidaceae</taxon>
        <taxon>Nocardiopsis</taxon>
    </lineage>
</organism>
<dbReference type="Proteomes" id="UP000546642">
    <property type="component" value="Unassembled WGS sequence"/>
</dbReference>
<protein>
    <recommendedName>
        <fullName evidence="2">histidine kinase</fullName>
        <ecNumber evidence="2">2.7.13.3</ecNumber>
    </recommendedName>
</protein>
<keyword evidence="9" id="KW-0812">Transmembrane</keyword>
<dbReference type="AlphaFoldDB" id="A0A7W9YKE3"/>
<evidence type="ECO:0000256" key="3">
    <source>
        <dbReference type="ARBA" id="ARBA00022553"/>
    </source>
</evidence>
<evidence type="ECO:0000259" key="10">
    <source>
        <dbReference type="Pfam" id="PF07730"/>
    </source>
</evidence>
<dbReference type="Gene3D" id="1.20.5.1930">
    <property type="match status" value="1"/>
</dbReference>
<keyword evidence="12" id="KW-1185">Reference proteome</keyword>
<dbReference type="GO" id="GO:0000155">
    <property type="term" value="F:phosphorelay sensor kinase activity"/>
    <property type="evidence" value="ECO:0007669"/>
    <property type="project" value="InterPro"/>
</dbReference>
<dbReference type="EC" id="2.7.13.3" evidence="2"/>
<keyword evidence="6 11" id="KW-0418">Kinase</keyword>
<keyword evidence="4" id="KW-0808">Transferase</keyword>
<evidence type="ECO:0000313" key="11">
    <source>
        <dbReference type="EMBL" id="MBB6173639.1"/>
    </source>
</evidence>
<feature type="domain" description="Signal transduction histidine kinase subgroup 3 dimerisation and phosphoacceptor" evidence="10">
    <location>
        <begin position="270"/>
        <end position="337"/>
    </location>
</feature>
<dbReference type="PANTHER" id="PTHR24421">
    <property type="entry name" value="NITRATE/NITRITE SENSOR PROTEIN NARX-RELATED"/>
    <property type="match status" value="1"/>
</dbReference>
<comment type="catalytic activity">
    <reaction evidence="1">
        <text>ATP + protein L-histidine = ADP + protein N-phospho-L-histidine.</text>
        <dbReference type="EC" id="2.7.13.3"/>
    </reaction>
</comment>
<dbReference type="RefSeq" id="WP_184077154.1">
    <property type="nucleotide sequence ID" value="NZ_JACHDS010000001.1"/>
</dbReference>